<sequence length="284" mass="31886">MKIFISWSGEKSRQIGEAFRNWLPEVIQSVRPYFTPDDVAKGQRWATEIAENLHNSQFGLFCLTAENLTAPWLLFEAGAVSKDSRNGKVCPLLFGVDSAQLAGPLLQFQATPYSRDEVFKFMKVVNAETATPLTEVQLERAFDRCWNELDDNIQSILSSKSPDLTPAPRSLQDMVEETLSIVRSISFNPAPPVDDGSVNHWLVLLQNAIDYGYNTLRVTEKAEQAVVLDQLNCLQAYLRLTANLITPKIKPAKTFPKYSAQMTKLMASLDERIKSLTIALDIPF</sequence>
<dbReference type="Gene3D" id="3.40.50.10140">
    <property type="entry name" value="Toll/interleukin-1 receptor homology (TIR) domain"/>
    <property type="match status" value="1"/>
</dbReference>
<evidence type="ECO:0000313" key="3">
    <source>
        <dbReference type="Proteomes" id="UP000678374"/>
    </source>
</evidence>
<evidence type="ECO:0000313" key="2">
    <source>
        <dbReference type="EMBL" id="MBQ0960534.1"/>
    </source>
</evidence>
<protein>
    <submittedName>
        <fullName evidence="2">TIR domain-containing protein</fullName>
    </submittedName>
</protein>
<comment type="caution">
    <text evidence="2">The sequence shown here is derived from an EMBL/GenBank/DDBJ whole genome shotgun (WGS) entry which is preliminary data.</text>
</comment>
<evidence type="ECO:0000259" key="1">
    <source>
        <dbReference type="Pfam" id="PF13676"/>
    </source>
</evidence>
<gene>
    <name evidence="2" type="ORF">KAK06_16390</name>
</gene>
<dbReference type="InterPro" id="IPR000157">
    <property type="entry name" value="TIR_dom"/>
</dbReference>
<dbReference type="Pfam" id="PF13676">
    <property type="entry name" value="TIR_2"/>
    <property type="match status" value="1"/>
</dbReference>
<name>A0A940YJ98_9BURK</name>
<dbReference type="AlphaFoldDB" id="A0A940YJ98"/>
<organism evidence="2 3">
    <name type="scientific">Ideonella aquatica</name>
    <dbReference type="NCBI Taxonomy" id="2824119"/>
    <lineage>
        <taxon>Bacteria</taxon>
        <taxon>Pseudomonadati</taxon>
        <taxon>Pseudomonadota</taxon>
        <taxon>Betaproteobacteria</taxon>
        <taxon>Burkholderiales</taxon>
        <taxon>Sphaerotilaceae</taxon>
        <taxon>Ideonella</taxon>
    </lineage>
</organism>
<dbReference type="Proteomes" id="UP000678374">
    <property type="component" value="Unassembled WGS sequence"/>
</dbReference>
<reference evidence="2" key="1">
    <citation type="submission" date="2021-04" db="EMBL/GenBank/DDBJ databases">
        <title>The genome sequence of Ideonella sp. 4Y11.</title>
        <authorList>
            <person name="Liu Y."/>
        </authorList>
    </citation>
    <scope>NUCLEOTIDE SEQUENCE</scope>
    <source>
        <strain evidence="2">4Y11</strain>
    </source>
</reference>
<keyword evidence="3" id="KW-1185">Reference proteome</keyword>
<proteinExistence type="predicted"/>
<feature type="domain" description="TIR" evidence="1">
    <location>
        <begin position="3"/>
        <end position="98"/>
    </location>
</feature>
<dbReference type="GO" id="GO:0007165">
    <property type="term" value="P:signal transduction"/>
    <property type="evidence" value="ECO:0007669"/>
    <property type="project" value="InterPro"/>
</dbReference>
<dbReference type="SUPFAM" id="SSF52200">
    <property type="entry name" value="Toll/Interleukin receptor TIR domain"/>
    <property type="match status" value="1"/>
</dbReference>
<dbReference type="EMBL" id="JAGQDE010000015">
    <property type="protein sequence ID" value="MBQ0960534.1"/>
    <property type="molecule type" value="Genomic_DNA"/>
</dbReference>
<dbReference type="RefSeq" id="WP_210803212.1">
    <property type="nucleotide sequence ID" value="NZ_JAGQDE010000015.1"/>
</dbReference>
<dbReference type="InterPro" id="IPR035897">
    <property type="entry name" value="Toll_tir_struct_dom_sf"/>
</dbReference>
<accession>A0A940YJ98</accession>